<organism evidence="1">
    <name type="scientific">Arundo donax</name>
    <name type="common">Giant reed</name>
    <name type="synonym">Donax arundinaceus</name>
    <dbReference type="NCBI Taxonomy" id="35708"/>
    <lineage>
        <taxon>Eukaryota</taxon>
        <taxon>Viridiplantae</taxon>
        <taxon>Streptophyta</taxon>
        <taxon>Embryophyta</taxon>
        <taxon>Tracheophyta</taxon>
        <taxon>Spermatophyta</taxon>
        <taxon>Magnoliopsida</taxon>
        <taxon>Liliopsida</taxon>
        <taxon>Poales</taxon>
        <taxon>Poaceae</taxon>
        <taxon>PACMAD clade</taxon>
        <taxon>Arundinoideae</taxon>
        <taxon>Arundineae</taxon>
        <taxon>Arundo</taxon>
    </lineage>
</organism>
<proteinExistence type="predicted"/>
<sequence>MFVLPHFLSTYRQMCAIW</sequence>
<name>A0A0A9FWR9_ARUDO</name>
<dbReference type="EMBL" id="GBRH01181189">
    <property type="protein sequence ID" value="JAE16707.1"/>
    <property type="molecule type" value="Transcribed_RNA"/>
</dbReference>
<dbReference type="AlphaFoldDB" id="A0A0A9FWR9"/>
<accession>A0A0A9FWR9</accession>
<protein>
    <submittedName>
        <fullName evidence="1">Uncharacterized protein</fullName>
    </submittedName>
</protein>
<reference evidence="1" key="1">
    <citation type="submission" date="2014-09" db="EMBL/GenBank/DDBJ databases">
        <authorList>
            <person name="Magalhaes I.L.F."/>
            <person name="Oliveira U."/>
            <person name="Santos F.R."/>
            <person name="Vidigal T.H.D.A."/>
            <person name="Brescovit A.D."/>
            <person name="Santos A.J."/>
        </authorList>
    </citation>
    <scope>NUCLEOTIDE SEQUENCE</scope>
    <source>
        <tissue evidence="1">Shoot tissue taken approximately 20 cm above the soil surface</tissue>
    </source>
</reference>
<reference evidence="1" key="2">
    <citation type="journal article" date="2015" name="Data Brief">
        <title>Shoot transcriptome of the giant reed, Arundo donax.</title>
        <authorList>
            <person name="Barrero R.A."/>
            <person name="Guerrero F.D."/>
            <person name="Moolhuijzen P."/>
            <person name="Goolsby J.A."/>
            <person name="Tidwell J."/>
            <person name="Bellgard S.E."/>
            <person name="Bellgard M.I."/>
        </authorList>
    </citation>
    <scope>NUCLEOTIDE SEQUENCE</scope>
    <source>
        <tissue evidence="1">Shoot tissue taken approximately 20 cm above the soil surface</tissue>
    </source>
</reference>
<evidence type="ECO:0000313" key="1">
    <source>
        <dbReference type="EMBL" id="JAE16707.1"/>
    </source>
</evidence>